<accession>A0A0C9ZK75</accession>
<evidence type="ECO:0000313" key="1">
    <source>
        <dbReference type="EMBL" id="KIK37865.1"/>
    </source>
</evidence>
<reference evidence="1 2" key="1">
    <citation type="submission" date="2014-04" db="EMBL/GenBank/DDBJ databases">
        <authorList>
            <consortium name="DOE Joint Genome Institute"/>
            <person name="Kuo A."/>
            <person name="Ruytinx J."/>
            <person name="Rineau F."/>
            <person name="Colpaert J."/>
            <person name="Kohler A."/>
            <person name="Nagy L.G."/>
            <person name="Floudas D."/>
            <person name="Copeland A."/>
            <person name="Barry K.W."/>
            <person name="Cichocki N."/>
            <person name="Veneault-Fourrey C."/>
            <person name="LaButti K."/>
            <person name="Lindquist E.A."/>
            <person name="Lipzen A."/>
            <person name="Lundell T."/>
            <person name="Morin E."/>
            <person name="Murat C."/>
            <person name="Sun H."/>
            <person name="Tunlid A."/>
            <person name="Henrissat B."/>
            <person name="Grigoriev I.V."/>
            <person name="Hibbett D.S."/>
            <person name="Martin F."/>
            <person name="Nordberg H.P."/>
            <person name="Cantor M.N."/>
            <person name="Hua S.X."/>
        </authorList>
    </citation>
    <scope>NUCLEOTIDE SEQUENCE [LARGE SCALE GENOMIC DNA]</scope>
    <source>
        <strain evidence="1 2">UH-Slu-Lm8-n1</strain>
    </source>
</reference>
<organism evidence="1 2">
    <name type="scientific">Suillus luteus UH-Slu-Lm8-n1</name>
    <dbReference type="NCBI Taxonomy" id="930992"/>
    <lineage>
        <taxon>Eukaryota</taxon>
        <taxon>Fungi</taxon>
        <taxon>Dikarya</taxon>
        <taxon>Basidiomycota</taxon>
        <taxon>Agaricomycotina</taxon>
        <taxon>Agaricomycetes</taxon>
        <taxon>Agaricomycetidae</taxon>
        <taxon>Boletales</taxon>
        <taxon>Suillineae</taxon>
        <taxon>Suillaceae</taxon>
        <taxon>Suillus</taxon>
    </lineage>
</organism>
<sequence length="116" mass="12890">MHKCGYFRSHQEITQANAKVYVQAKGDGQPSPMICLVDVVPITEDETAAYWCSQNRRNARIERGNITAQAIRMCLSIMGCSFNYLPDAIAINLGRTNGLDYSVGSHLLLSRPVDEI</sequence>
<proteinExistence type="predicted"/>
<gene>
    <name evidence="1" type="ORF">CY34DRAFT_809954</name>
</gene>
<dbReference type="EMBL" id="KN835425">
    <property type="protein sequence ID" value="KIK37865.1"/>
    <property type="molecule type" value="Genomic_DNA"/>
</dbReference>
<dbReference type="InParanoid" id="A0A0C9ZK75"/>
<dbReference type="AlphaFoldDB" id="A0A0C9ZK75"/>
<keyword evidence="2" id="KW-1185">Reference proteome</keyword>
<name>A0A0C9ZK75_9AGAM</name>
<protein>
    <submittedName>
        <fullName evidence="1">Uncharacterized protein</fullName>
    </submittedName>
</protein>
<dbReference type="Proteomes" id="UP000054485">
    <property type="component" value="Unassembled WGS sequence"/>
</dbReference>
<reference evidence="2" key="2">
    <citation type="submission" date="2015-01" db="EMBL/GenBank/DDBJ databases">
        <title>Evolutionary Origins and Diversification of the Mycorrhizal Mutualists.</title>
        <authorList>
            <consortium name="DOE Joint Genome Institute"/>
            <consortium name="Mycorrhizal Genomics Consortium"/>
            <person name="Kohler A."/>
            <person name="Kuo A."/>
            <person name="Nagy L.G."/>
            <person name="Floudas D."/>
            <person name="Copeland A."/>
            <person name="Barry K.W."/>
            <person name="Cichocki N."/>
            <person name="Veneault-Fourrey C."/>
            <person name="LaButti K."/>
            <person name="Lindquist E.A."/>
            <person name="Lipzen A."/>
            <person name="Lundell T."/>
            <person name="Morin E."/>
            <person name="Murat C."/>
            <person name="Riley R."/>
            <person name="Ohm R."/>
            <person name="Sun H."/>
            <person name="Tunlid A."/>
            <person name="Henrissat B."/>
            <person name="Grigoriev I.V."/>
            <person name="Hibbett D.S."/>
            <person name="Martin F."/>
        </authorList>
    </citation>
    <scope>NUCLEOTIDE SEQUENCE [LARGE SCALE GENOMIC DNA]</scope>
    <source>
        <strain evidence="2">UH-Slu-Lm8-n1</strain>
    </source>
</reference>
<dbReference type="HOGENOM" id="CLU_2098447_0_0_1"/>
<evidence type="ECO:0000313" key="2">
    <source>
        <dbReference type="Proteomes" id="UP000054485"/>
    </source>
</evidence>